<gene>
    <name evidence="2" type="primary">oi2cox2</name>
</gene>
<name>A0A4D6FFN4_ARMGA</name>
<dbReference type="EMBL" id="MH878687">
    <property type="protein sequence ID" value="QCB16491.1"/>
    <property type="molecule type" value="Genomic_DNA"/>
</dbReference>
<sequence length="625" mass="72166">MCIISKAILNLSSFIKSVLIYSFAYFYPPCLPISPVLPAGSTRNLPKKKKKSVNLNLSSKVKNRNNNFHLNMGSKILGLVSKNWNINYQLKHYSTSLIKNKKIKVIITKNKIPSNKINFVELPWAETDIIIKSRLVIFKMLDYLKEIKSPLYDFIMKHPRFNYLISTKSLPKINTKVLSLKKFPHVILAELASEVLPVLNKITLLYSSVYVFMAKNGERTKFYIGSRIAGSNRNKNYLEIVKKILEPKISESNYSNLIESMGIEENKSKGLIKKKLTLLEQFVIKVKGWSNIKLGYLVLEPSIRREYIKQSDKNYKLNVNEYDILKYLEIWIIRVQEQIFISSLNPSLNTEKKVKLKTNWTPKIGNDLNNKLVKTPIIVHKAGTNIILTKGNIYTSLLAECGITRYNTLVERLNNSKVTTYSPTFKTRVTFLQEGMQYKNSNLKGYTITTTPIQNIELNLLPDGITAFCENKKDVYKTYLSSNHAAYELDGKNRSEYISRYINIERLVKTSKGSFFFVKRPDFISSIIQFRKDKIKGSKVVLFDPRYNIYVLFKTKANLSEYFLGHRKGYNSFSRYLETSEGKPIGKYKNLFTLYTLSNLPANVSTITETEYYDLIGTNRLILDE</sequence>
<organism evidence="2">
    <name type="scientific">Armillaria gallica</name>
    <name type="common">Bulbous honey fungus</name>
    <name type="synonym">Armillaria bulbosa</name>
    <dbReference type="NCBI Taxonomy" id="47427"/>
    <lineage>
        <taxon>Eukaryota</taxon>
        <taxon>Fungi</taxon>
        <taxon>Dikarya</taxon>
        <taxon>Basidiomycota</taxon>
        <taxon>Agaricomycotina</taxon>
        <taxon>Agaricomycetes</taxon>
        <taxon>Agaricomycetidae</taxon>
        <taxon>Agaricales</taxon>
        <taxon>Marasmiineae</taxon>
        <taxon>Physalacriaceae</taxon>
        <taxon>Armillaria</taxon>
    </lineage>
</organism>
<dbReference type="AlphaFoldDB" id="A0A4D6FFN4"/>
<feature type="transmembrane region" description="Helical" evidence="1">
    <location>
        <begin position="7"/>
        <end position="27"/>
    </location>
</feature>
<evidence type="ECO:0000313" key="2">
    <source>
        <dbReference type="EMBL" id="QCB16491.1"/>
    </source>
</evidence>
<keyword evidence="1" id="KW-0812">Transmembrane</keyword>
<keyword evidence="1" id="KW-1133">Transmembrane helix</keyword>
<geneLocation type="mitochondrion" evidence="2"/>
<protein>
    <submittedName>
        <fullName evidence="2">Uncharacterized protein</fullName>
    </submittedName>
</protein>
<keyword evidence="2" id="KW-0496">Mitochondrion</keyword>
<proteinExistence type="predicted"/>
<keyword evidence="1" id="KW-0472">Membrane</keyword>
<evidence type="ECO:0000256" key="1">
    <source>
        <dbReference type="SAM" id="Phobius"/>
    </source>
</evidence>
<reference evidence="2" key="1">
    <citation type="journal article" date="2019" name="BMC Genomics">
        <title>Mobile genetic elements explain size variation in the mitochondrial genomes of four closely-related Armillaria species.</title>
        <authorList>
            <person name="Kolesnikova A.I."/>
            <person name="Putintseva Y.A."/>
            <person name="Simonov E.P."/>
            <person name="Biriukov V.V."/>
            <person name="Oreshkova N.V."/>
            <person name="Pavlov I.N."/>
            <person name="Sharov V.V."/>
            <person name="Kuzmin D.A."/>
            <person name="Anderson J.B."/>
            <person name="Krutovsky K.V."/>
        </authorList>
    </citation>
    <scope>NUCLEOTIDE SEQUENCE</scope>
</reference>
<accession>A0A4D6FFN4</accession>